<evidence type="ECO:0000313" key="2">
    <source>
        <dbReference type="Proteomes" id="UP001392437"/>
    </source>
</evidence>
<dbReference type="EMBL" id="JAQQWP010000004">
    <property type="protein sequence ID" value="KAK8120293.1"/>
    <property type="molecule type" value="Genomic_DNA"/>
</dbReference>
<keyword evidence="2" id="KW-1185">Reference proteome</keyword>
<protein>
    <recommendedName>
        <fullName evidence="3">Secreted protein</fullName>
    </recommendedName>
</protein>
<comment type="caution">
    <text evidence="1">The sequence shown here is derived from an EMBL/GenBank/DDBJ whole genome shotgun (WGS) entry which is preliminary data.</text>
</comment>
<proteinExistence type="predicted"/>
<evidence type="ECO:0000313" key="1">
    <source>
        <dbReference type="EMBL" id="KAK8120293.1"/>
    </source>
</evidence>
<gene>
    <name evidence="1" type="ORF">PG999_004413</name>
</gene>
<organism evidence="1 2">
    <name type="scientific">Apiospora kogelbergensis</name>
    <dbReference type="NCBI Taxonomy" id="1337665"/>
    <lineage>
        <taxon>Eukaryota</taxon>
        <taxon>Fungi</taxon>
        <taxon>Dikarya</taxon>
        <taxon>Ascomycota</taxon>
        <taxon>Pezizomycotina</taxon>
        <taxon>Sordariomycetes</taxon>
        <taxon>Xylariomycetidae</taxon>
        <taxon>Amphisphaeriales</taxon>
        <taxon>Apiosporaceae</taxon>
        <taxon>Apiospora</taxon>
    </lineage>
</organism>
<evidence type="ECO:0008006" key="3">
    <source>
        <dbReference type="Google" id="ProtNLM"/>
    </source>
</evidence>
<name>A0AAW0QZ99_9PEZI</name>
<sequence>MRCAAQTTWRAFPSLAPLSLFTVVDASFAHVHTLFLGPAIRMLICLFQPPIARLGHTVAFNEARARLAHYHIVHAGVNKCIGHARENFHGTSSCLIPRFLRQNLGLYSRPDLRNKKQLQTLHCRFANRTSTHPPDLVQSVHEPVAVRSADI</sequence>
<reference evidence="1 2" key="1">
    <citation type="submission" date="2023-01" db="EMBL/GenBank/DDBJ databases">
        <title>Analysis of 21 Apiospora genomes using comparative genomics revels a genus with tremendous synthesis potential of carbohydrate active enzymes and secondary metabolites.</title>
        <authorList>
            <person name="Sorensen T."/>
        </authorList>
    </citation>
    <scope>NUCLEOTIDE SEQUENCE [LARGE SCALE GENOMIC DNA]</scope>
    <source>
        <strain evidence="1 2">CBS 117206</strain>
    </source>
</reference>
<dbReference type="AlphaFoldDB" id="A0AAW0QZ99"/>
<accession>A0AAW0QZ99</accession>
<dbReference type="Proteomes" id="UP001392437">
    <property type="component" value="Unassembled WGS sequence"/>
</dbReference>